<dbReference type="Pfam" id="PF07774">
    <property type="entry name" value="EMC1_C"/>
    <property type="match status" value="1"/>
</dbReference>
<protein>
    <recommendedName>
        <fullName evidence="4">ER membrane protein complex subunit 1</fullName>
    </recommendedName>
</protein>
<keyword evidence="10" id="KW-0325">Glycoprotein</keyword>
<evidence type="ECO:0000256" key="10">
    <source>
        <dbReference type="ARBA" id="ARBA00023180"/>
    </source>
</evidence>
<comment type="similarity">
    <text evidence="2">Belongs to the EMC1 family.</text>
</comment>
<evidence type="ECO:0000256" key="2">
    <source>
        <dbReference type="ARBA" id="ARBA00007904"/>
    </source>
</evidence>
<evidence type="ECO:0000256" key="3">
    <source>
        <dbReference type="ARBA" id="ARBA00011276"/>
    </source>
</evidence>
<feature type="transmembrane region" description="Helical" evidence="11">
    <location>
        <begin position="1423"/>
        <end position="1441"/>
    </location>
</feature>
<dbReference type="InterPro" id="IPR058545">
    <property type="entry name" value="Beta-prop_EMC1_1st"/>
</dbReference>
<keyword evidence="8 11" id="KW-1133">Transmembrane helix</keyword>
<dbReference type="GO" id="GO:0005524">
    <property type="term" value="F:ATP binding"/>
    <property type="evidence" value="ECO:0007669"/>
    <property type="project" value="InterPro"/>
</dbReference>
<dbReference type="PROSITE" id="PS50011">
    <property type="entry name" value="PROTEIN_KINASE_DOM"/>
    <property type="match status" value="1"/>
</dbReference>
<evidence type="ECO:0000256" key="7">
    <source>
        <dbReference type="ARBA" id="ARBA00022824"/>
    </source>
</evidence>
<dbReference type="OrthoDB" id="28092at2759"/>
<dbReference type="GO" id="GO:0034975">
    <property type="term" value="P:protein folding in endoplasmic reticulum"/>
    <property type="evidence" value="ECO:0007669"/>
    <property type="project" value="TreeGrafter"/>
</dbReference>
<dbReference type="SUPFAM" id="SSF56112">
    <property type="entry name" value="Protein kinase-like (PK-like)"/>
    <property type="match status" value="1"/>
</dbReference>
<dbReference type="GO" id="GO:0004672">
    <property type="term" value="F:protein kinase activity"/>
    <property type="evidence" value="ECO:0007669"/>
    <property type="project" value="InterPro"/>
</dbReference>
<proteinExistence type="inferred from homology"/>
<keyword evidence="6" id="KW-0732">Signal</keyword>
<accession>A0A9N9BZA2</accession>
<keyword evidence="9 11" id="KW-0472">Membrane</keyword>
<dbReference type="Gene3D" id="1.10.510.10">
    <property type="entry name" value="Transferase(Phosphotransferase) domain 1"/>
    <property type="match status" value="2"/>
</dbReference>
<comment type="subcellular location">
    <subcellularLocation>
        <location evidence="1">Endoplasmic reticulum membrane</location>
        <topology evidence="1">Single-pass type I membrane protein</topology>
    </subcellularLocation>
</comment>
<gene>
    <name evidence="13" type="ORF">POCULU_LOCUS6487</name>
</gene>
<dbReference type="SUPFAM" id="SSF50998">
    <property type="entry name" value="Quinoprotein alcohol dehydrogenase-like"/>
    <property type="match status" value="1"/>
</dbReference>
<evidence type="ECO:0000256" key="9">
    <source>
        <dbReference type="ARBA" id="ARBA00023136"/>
    </source>
</evidence>
<dbReference type="Proteomes" id="UP000789572">
    <property type="component" value="Unassembled WGS sequence"/>
</dbReference>
<dbReference type="InterPro" id="IPR011047">
    <property type="entry name" value="Quinoprotein_ADH-like_sf"/>
</dbReference>
<sequence>MTPSSTLPPTNLIRFFKFLSSSPTPPSFEWIPYNRLKSISYFASGEFSSVARSIWLDGRKIVRIDKDGNECVVREGETEVCVKRLDGWRGVMEKGLNKLCKGLTACPNQTSYYYGLSIDPITNDILLVMKYFPRGDLCSFLYSPNPETNLSWLNRLKIIRSVASALVDIHKAGMVHGNIHPKNILRDNNGNEDNWILGDLGAGGVEGCVDQETWARGTENAAGEVETCDNASGDLSFKQEIESSEDDSLSLDDSDHYASCLSLYATRDEMIGVLPYTSPDILRGNHPSSHSDIYSLGILMSELVSLFPPYYSSLLSPTLTPDNFLLDICDGYRPRIPPYTPGCFINLMKKCWCDPASYRPGAREVFEILDRWCREVEGNGAVGCGERNVLLEVERGVNGSVEYDKIRKMYESKKIKLTELSENEWEDKTEGLESLDKNLGLLNYFNSNKTYKSPGQHVAHSNDYFLAWLGLVNVNFVDALYESQTGVNDWHHQYIGTPTISFFHKLSNSKLVALVATEKSVVAALNPTNGNITWRQILDEREEIIGLKADKDNVLSVSIAVDYIIRLWDGLSGKLLWENIIKKTDEATRLKKADVVFLRNEPSIAILLDSLTMVKFDLNDGKKAWVNNNDHNKQTKFVRIVDNGLMLNAVALVRQSSRYLSIRVVTYGLVTGDAIKTLDIKSRVEDEKHVIVVGGAEDFKAFVIWTEKPNMRANRLGRDDISTEASLVGLYNSVIPSFAAADGPLEFIDLDVGTRTEFLVEVPTKYGTAAAILKIDTEGGRFLALHDMNEREGKSVYSAAFDSDGKIHISRVFNEAAKGVNLEIVQIFSHQTIVNRVIKHSVANYGYITSSILCMYCNEPGTKYRMILLSADGSIHSWKDSSIAWKREEPLTHAVGVEFVDLPEKKLWSQEVDELDEDADKIETITPFNRYIRRVSTHLNQLRDLLDNLIAHITRLITNDKSAIATKKSGDSASLHRDIYGFRKILVFVTPKKIIALDSARKGEIVWTRYLNYASLELQKIFVVRAAMIKYPPVIIVVGKQVTSGGEIETRLFRLNALTGGDFEPEYRNDFPADISLPLNSIKTIKLPIEEPNERTHILALIDAKRQATVFRTFAKSFYFTLERENGLSGYKVSDNEFGKTITANEIWSITFPSETIASVGQRPLHEKVSSLGRVLGDRSVLYKYLNPHLVAIATFSSTDPKSLSIYLIDIVKGSILYHAVHANVSPIHRVFLIQVENYILYHFWSNGDPVKGDGKGFQVVVCDLYESEHKNERFESANFSSFSHERPYVDTKAFMFPHGINAIGVTTTKNGITTREFLFATKTDQVYGIAKRVLDARRPTRTLTAEDKEEMLIPYDPAIPDNRKSMLSYYLTVAGIRHITTSPALLESTSLVLAYGLDIWFTREAPSKTFDVLSEDFSKETLVTTIVALLIGIAVTRPIVNRRKINARWY</sequence>
<evidence type="ECO:0000313" key="13">
    <source>
        <dbReference type="EMBL" id="CAG8580961.1"/>
    </source>
</evidence>
<evidence type="ECO:0000256" key="8">
    <source>
        <dbReference type="ARBA" id="ARBA00022989"/>
    </source>
</evidence>
<dbReference type="PANTHER" id="PTHR21573:SF0">
    <property type="entry name" value="ER MEMBRANE PROTEIN COMPLEX SUBUNIT 1"/>
    <property type="match status" value="1"/>
</dbReference>
<evidence type="ECO:0000259" key="12">
    <source>
        <dbReference type="PROSITE" id="PS50011"/>
    </source>
</evidence>
<dbReference type="InterPro" id="IPR001245">
    <property type="entry name" value="Ser-Thr/Tyr_kinase_cat_dom"/>
</dbReference>
<evidence type="ECO:0000313" key="14">
    <source>
        <dbReference type="Proteomes" id="UP000789572"/>
    </source>
</evidence>
<name>A0A9N9BZA2_9GLOM</name>
<dbReference type="InterPro" id="IPR011678">
    <property type="entry name" value="EMC1_C"/>
</dbReference>
<evidence type="ECO:0000256" key="4">
    <source>
        <dbReference type="ARBA" id="ARBA00020824"/>
    </source>
</evidence>
<comment type="caution">
    <text evidence="13">The sequence shown here is derived from an EMBL/GenBank/DDBJ whole genome shotgun (WGS) entry which is preliminary data.</text>
</comment>
<dbReference type="InterPro" id="IPR015943">
    <property type="entry name" value="WD40/YVTN_repeat-like_dom_sf"/>
</dbReference>
<dbReference type="InterPro" id="IPR000719">
    <property type="entry name" value="Prot_kinase_dom"/>
</dbReference>
<dbReference type="GO" id="GO:0072546">
    <property type="term" value="C:EMC complex"/>
    <property type="evidence" value="ECO:0007669"/>
    <property type="project" value="InterPro"/>
</dbReference>
<comment type="subunit">
    <text evidence="3">Component of the ER membrane protein complex (EMC).</text>
</comment>
<dbReference type="Pfam" id="PF25293">
    <property type="entry name" value="Beta-prop_EMC1_N"/>
    <property type="match status" value="1"/>
</dbReference>
<dbReference type="EMBL" id="CAJVPJ010001207">
    <property type="protein sequence ID" value="CAG8580961.1"/>
    <property type="molecule type" value="Genomic_DNA"/>
</dbReference>
<evidence type="ECO:0000256" key="11">
    <source>
        <dbReference type="SAM" id="Phobius"/>
    </source>
</evidence>
<dbReference type="InterPro" id="IPR011009">
    <property type="entry name" value="Kinase-like_dom_sf"/>
</dbReference>
<keyword evidence="7" id="KW-0256">Endoplasmic reticulum</keyword>
<keyword evidence="14" id="KW-1185">Reference proteome</keyword>
<evidence type="ECO:0000256" key="6">
    <source>
        <dbReference type="ARBA" id="ARBA00022729"/>
    </source>
</evidence>
<dbReference type="InterPro" id="IPR026895">
    <property type="entry name" value="EMC1"/>
</dbReference>
<reference evidence="13" key="1">
    <citation type="submission" date="2021-06" db="EMBL/GenBank/DDBJ databases">
        <authorList>
            <person name="Kallberg Y."/>
            <person name="Tangrot J."/>
            <person name="Rosling A."/>
        </authorList>
    </citation>
    <scope>NUCLEOTIDE SEQUENCE</scope>
    <source>
        <strain evidence="13">IA702</strain>
    </source>
</reference>
<dbReference type="Pfam" id="PF07714">
    <property type="entry name" value="PK_Tyr_Ser-Thr"/>
    <property type="match status" value="2"/>
</dbReference>
<feature type="domain" description="Protein kinase" evidence="12">
    <location>
        <begin position="36"/>
        <end position="373"/>
    </location>
</feature>
<keyword evidence="5 11" id="KW-0812">Transmembrane</keyword>
<dbReference type="Gene3D" id="2.130.10.10">
    <property type="entry name" value="YVTN repeat-like/Quinoprotein amine dehydrogenase"/>
    <property type="match status" value="1"/>
</dbReference>
<evidence type="ECO:0000256" key="5">
    <source>
        <dbReference type="ARBA" id="ARBA00022692"/>
    </source>
</evidence>
<evidence type="ECO:0000256" key="1">
    <source>
        <dbReference type="ARBA" id="ARBA00004115"/>
    </source>
</evidence>
<dbReference type="PANTHER" id="PTHR21573">
    <property type="entry name" value="ER MEMBRANE PROTEIN COMPLEX SUBUNIT 1"/>
    <property type="match status" value="1"/>
</dbReference>
<organism evidence="13 14">
    <name type="scientific">Paraglomus occultum</name>
    <dbReference type="NCBI Taxonomy" id="144539"/>
    <lineage>
        <taxon>Eukaryota</taxon>
        <taxon>Fungi</taxon>
        <taxon>Fungi incertae sedis</taxon>
        <taxon>Mucoromycota</taxon>
        <taxon>Glomeromycotina</taxon>
        <taxon>Glomeromycetes</taxon>
        <taxon>Paraglomerales</taxon>
        <taxon>Paraglomeraceae</taxon>
        <taxon>Paraglomus</taxon>
    </lineage>
</organism>